<evidence type="ECO:0000313" key="3">
    <source>
        <dbReference type="Proteomes" id="UP000626109"/>
    </source>
</evidence>
<dbReference type="AlphaFoldDB" id="A0A813ILG5"/>
<reference evidence="2" key="1">
    <citation type="submission" date="2021-02" db="EMBL/GenBank/DDBJ databases">
        <authorList>
            <person name="Dougan E. K."/>
            <person name="Rhodes N."/>
            <person name="Thang M."/>
            <person name="Chan C."/>
        </authorList>
    </citation>
    <scope>NUCLEOTIDE SEQUENCE</scope>
</reference>
<dbReference type="Proteomes" id="UP000626109">
    <property type="component" value="Unassembled WGS sequence"/>
</dbReference>
<keyword evidence="1" id="KW-0472">Membrane</keyword>
<feature type="transmembrane region" description="Helical" evidence="1">
    <location>
        <begin position="94"/>
        <end position="116"/>
    </location>
</feature>
<sequence>PFFHQGAALASPCVVRPPCSLGAASSRLKAAMQGGGVLSMDEKDGQLTPRTSRHVRGRKCWVKCWGVTFVMLYIGALTLTSIRWCDKGLCLRSWWTVTRMYICTFIAALMWVWYLWRSTTREGEVPLGLLVSVWFTTGTLSVGC</sequence>
<evidence type="ECO:0000256" key="1">
    <source>
        <dbReference type="SAM" id="Phobius"/>
    </source>
</evidence>
<name>A0A813ILG5_POLGL</name>
<evidence type="ECO:0000313" key="2">
    <source>
        <dbReference type="EMBL" id="CAE8653237.1"/>
    </source>
</evidence>
<feature type="non-terminal residue" evidence="2">
    <location>
        <position position="144"/>
    </location>
</feature>
<keyword evidence="1" id="KW-1133">Transmembrane helix</keyword>
<protein>
    <submittedName>
        <fullName evidence="2">Uncharacterized protein</fullName>
    </submittedName>
</protein>
<feature type="non-terminal residue" evidence="2">
    <location>
        <position position="1"/>
    </location>
</feature>
<keyword evidence="1" id="KW-0812">Transmembrane</keyword>
<gene>
    <name evidence="2" type="ORF">PGLA2088_LOCUS10256</name>
</gene>
<comment type="caution">
    <text evidence="2">The sequence shown here is derived from an EMBL/GenBank/DDBJ whole genome shotgun (WGS) entry which is preliminary data.</text>
</comment>
<accession>A0A813ILG5</accession>
<proteinExistence type="predicted"/>
<feature type="transmembrane region" description="Helical" evidence="1">
    <location>
        <begin position="60"/>
        <end position="82"/>
    </location>
</feature>
<organism evidence="2 3">
    <name type="scientific">Polarella glacialis</name>
    <name type="common">Dinoflagellate</name>
    <dbReference type="NCBI Taxonomy" id="89957"/>
    <lineage>
        <taxon>Eukaryota</taxon>
        <taxon>Sar</taxon>
        <taxon>Alveolata</taxon>
        <taxon>Dinophyceae</taxon>
        <taxon>Suessiales</taxon>
        <taxon>Suessiaceae</taxon>
        <taxon>Polarella</taxon>
    </lineage>
</organism>
<dbReference type="EMBL" id="CAJNNW010011469">
    <property type="protein sequence ID" value="CAE8653237.1"/>
    <property type="molecule type" value="Genomic_DNA"/>
</dbReference>